<dbReference type="STRING" id="7398.A0A1A9ZNR8"/>
<protein>
    <submittedName>
        <fullName evidence="2">Retrotrans_gag domain-containing protein</fullName>
    </submittedName>
</protein>
<dbReference type="PANTHER" id="PTHR33223">
    <property type="entry name" value="CCHC-TYPE DOMAIN-CONTAINING PROTEIN"/>
    <property type="match status" value="1"/>
</dbReference>
<evidence type="ECO:0000259" key="1">
    <source>
        <dbReference type="Pfam" id="PF03732"/>
    </source>
</evidence>
<dbReference type="PANTHER" id="PTHR33223:SF6">
    <property type="entry name" value="CCHC-TYPE DOMAIN-CONTAINING PROTEIN"/>
    <property type="match status" value="1"/>
</dbReference>
<dbReference type="VEuPathDB" id="VectorBase:GPAI020327"/>
<evidence type="ECO:0000313" key="2">
    <source>
        <dbReference type="EnsemblMetazoa" id="GPAI020327-PA"/>
    </source>
</evidence>
<keyword evidence="3" id="KW-1185">Reference proteome</keyword>
<dbReference type="Proteomes" id="UP000092445">
    <property type="component" value="Unassembled WGS sequence"/>
</dbReference>
<evidence type="ECO:0000313" key="3">
    <source>
        <dbReference type="Proteomes" id="UP000092445"/>
    </source>
</evidence>
<proteinExistence type="predicted"/>
<reference evidence="2" key="2">
    <citation type="submission" date="2020-05" db="UniProtKB">
        <authorList>
            <consortium name="EnsemblMetazoa"/>
        </authorList>
    </citation>
    <scope>IDENTIFICATION</scope>
    <source>
        <strain evidence="2">IAEA</strain>
    </source>
</reference>
<dbReference type="Pfam" id="PF03732">
    <property type="entry name" value="Retrotrans_gag"/>
    <property type="match status" value="1"/>
</dbReference>
<feature type="domain" description="Retrotransposon gag" evidence="1">
    <location>
        <begin position="60"/>
        <end position="143"/>
    </location>
</feature>
<dbReference type="InterPro" id="IPR005162">
    <property type="entry name" value="Retrotrans_gag_dom"/>
</dbReference>
<name>A0A1A9ZNR8_GLOPL</name>
<accession>A0A1A9ZNR8</accession>
<dbReference type="AlphaFoldDB" id="A0A1A9ZNR8"/>
<reference evidence="3" key="1">
    <citation type="submission" date="2014-03" db="EMBL/GenBank/DDBJ databases">
        <authorList>
            <person name="Aksoy S."/>
            <person name="Warren W."/>
            <person name="Wilson R.K."/>
        </authorList>
    </citation>
    <scope>NUCLEOTIDE SEQUENCE [LARGE SCALE GENOMIC DNA]</scope>
    <source>
        <strain evidence="3">IAEA</strain>
    </source>
</reference>
<sequence length="224" mass="26786">MATELYTNIPTTAVTRPVIEVVSRWGLNFTGHREPLAFIERVEELAEAYGVDKDRLPATMVVMLRDRALTWYRNNNERWTAWENFKADFLKFFLPPRYLTRLEDDICRRTQRSKEKFQDYVLALQDMMRHTLMSKGQQLERIYMNAQRECRWYVRRRDFINLDELMELASDFEAIPTGNRPYEATRETHRENLPVARRRDLPNKRAWAPDPISVSLTVTKTVYF</sequence>
<dbReference type="EnsemblMetazoa" id="GPAI020327-RA">
    <property type="protein sequence ID" value="GPAI020327-PA"/>
    <property type="gene ID" value="GPAI020327"/>
</dbReference>
<organism evidence="2 3">
    <name type="scientific">Glossina pallidipes</name>
    <name type="common">Tsetse fly</name>
    <dbReference type="NCBI Taxonomy" id="7398"/>
    <lineage>
        <taxon>Eukaryota</taxon>
        <taxon>Metazoa</taxon>
        <taxon>Ecdysozoa</taxon>
        <taxon>Arthropoda</taxon>
        <taxon>Hexapoda</taxon>
        <taxon>Insecta</taxon>
        <taxon>Pterygota</taxon>
        <taxon>Neoptera</taxon>
        <taxon>Endopterygota</taxon>
        <taxon>Diptera</taxon>
        <taxon>Brachycera</taxon>
        <taxon>Muscomorpha</taxon>
        <taxon>Hippoboscoidea</taxon>
        <taxon>Glossinidae</taxon>
        <taxon>Glossina</taxon>
    </lineage>
</organism>